<sequence>MISSYPNPPPASSLTDLVTHYNNCLSSSLTTLAPLKTRSVSFTHTAPWFTPHLRQLKATGCRLERLYNKTQLTVHRQMYSDHLHHYKNALTTAKTSYNSNLSQKAKTTTCQLDPLPTSLVKACLPSISPMITNIINSSLTTGTVPPTLKLAAITPILKKPGADPTDLNHYRPISNLPFISKTIERVVAAQLQSHLDTNNLHEPFQSGFRPKHSTETALVKITNDLFLAANSGLLTILILLDLSAAFNTISHPLLLDRLAGIGITGAELSWFTSYLTGRQQFLQLSNHKSGCSGVSLGVPQGSVLGPLLFTTYLLPLGTLLRHHGVHFHCYADDTQVYISTKPTAAIPPTSLITCLEEIRSWLSRNFLKLNGNKTEALLIGSKSTLTKSQHTPAPLIIIDGSQYPSPPKSRASASSWTTPSHLHPIFTTSPGLHSSTSATSPDSAHH</sequence>
<dbReference type="GeneTree" id="ENSGT01150000286909"/>
<keyword evidence="4" id="KW-1185">Reference proteome</keyword>
<dbReference type="PANTHER" id="PTHR33332">
    <property type="entry name" value="REVERSE TRANSCRIPTASE DOMAIN-CONTAINING PROTEIN"/>
    <property type="match status" value="1"/>
</dbReference>
<dbReference type="InterPro" id="IPR043502">
    <property type="entry name" value="DNA/RNA_pol_sf"/>
</dbReference>
<dbReference type="AlphaFoldDB" id="A0A8C5BQM8"/>
<feature type="region of interest" description="Disordered" evidence="1">
    <location>
        <begin position="425"/>
        <end position="446"/>
    </location>
</feature>
<name>A0A8C5BQM8_GADMO</name>
<evidence type="ECO:0000313" key="3">
    <source>
        <dbReference type="Ensembl" id="ENSGMOP00000051263.1"/>
    </source>
</evidence>
<reference evidence="3" key="2">
    <citation type="submission" date="2025-09" db="UniProtKB">
        <authorList>
            <consortium name="Ensembl"/>
        </authorList>
    </citation>
    <scope>IDENTIFICATION</scope>
</reference>
<dbReference type="Ensembl" id="ENSGMOT00000071447.1">
    <property type="protein sequence ID" value="ENSGMOP00000051263.1"/>
    <property type="gene ID" value="ENSGMOG00000032501.1"/>
</dbReference>
<proteinExistence type="predicted"/>
<evidence type="ECO:0000256" key="1">
    <source>
        <dbReference type="SAM" id="MobiDB-lite"/>
    </source>
</evidence>
<evidence type="ECO:0000259" key="2">
    <source>
        <dbReference type="PROSITE" id="PS50878"/>
    </source>
</evidence>
<dbReference type="SUPFAM" id="SSF56672">
    <property type="entry name" value="DNA/RNA polymerases"/>
    <property type="match status" value="1"/>
</dbReference>
<dbReference type="Proteomes" id="UP000694546">
    <property type="component" value="Chromosome 12"/>
</dbReference>
<evidence type="ECO:0000313" key="4">
    <source>
        <dbReference type="Proteomes" id="UP000694546"/>
    </source>
</evidence>
<dbReference type="PROSITE" id="PS50878">
    <property type="entry name" value="RT_POL"/>
    <property type="match status" value="1"/>
</dbReference>
<dbReference type="OMA" id="PLIMEMI"/>
<dbReference type="InterPro" id="IPR000477">
    <property type="entry name" value="RT_dom"/>
</dbReference>
<dbReference type="CDD" id="cd01650">
    <property type="entry name" value="RT_nLTR_like"/>
    <property type="match status" value="1"/>
</dbReference>
<feature type="domain" description="Reverse transcriptase" evidence="2">
    <location>
        <begin position="137"/>
        <end position="397"/>
    </location>
</feature>
<dbReference type="Pfam" id="PF00078">
    <property type="entry name" value="RVT_1"/>
    <property type="match status" value="1"/>
</dbReference>
<accession>A0A8C5BQM8</accession>
<organism evidence="3 4">
    <name type="scientific">Gadus morhua</name>
    <name type="common">Atlantic cod</name>
    <dbReference type="NCBI Taxonomy" id="8049"/>
    <lineage>
        <taxon>Eukaryota</taxon>
        <taxon>Metazoa</taxon>
        <taxon>Chordata</taxon>
        <taxon>Craniata</taxon>
        <taxon>Vertebrata</taxon>
        <taxon>Euteleostomi</taxon>
        <taxon>Actinopterygii</taxon>
        <taxon>Neopterygii</taxon>
        <taxon>Teleostei</taxon>
        <taxon>Neoteleostei</taxon>
        <taxon>Acanthomorphata</taxon>
        <taxon>Zeiogadaria</taxon>
        <taxon>Gadariae</taxon>
        <taxon>Gadiformes</taxon>
        <taxon>Gadoidei</taxon>
        <taxon>Gadidae</taxon>
        <taxon>Gadus</taxon>
    </lineage>
</organism>
<protein>
    <recommendedName>
        <fullName evidence="2">Reverse transcriptase domain-containing protein</fullName>
    </recommendedName>
</protein>
<reference evidence="3" key="1">
    <citation type="submission" date="2025-08" db="UniProtKB">
        <authorList>
            <consortium name="Ensembl"/>
        </authorList>
    </citation>
    <scope>IDENTIFICATION</scope>
</reference>